<dbReference type="Pfam" id="PF17768">
    <property type="entry name" value="RecJ_OB"/>
    <property type="match status" value="1"/>
</dbReference>
<proteinExistence type="inferred from homology"/>
<comment type="caution">
    <text evidence="9">The sequence shown here is derived from an EMBL/GenBank/DDBJ whole genome shotgun (WGS) entry which is preliminary data.</text>
</comment>
<comment type="similarity">
    <text evidence="1">Belongs to the RecJ family.</text>
</comment>
<keyword evidence="3" id="KW-0540">Nuclease</keyword>
<dbReference type="NCBIfam" id="TIGR00644">
    <property type="entry name" value="recJ"/>
    <property type="match status" value="1"/>
</dbReference>
<evidence type="ECO:0000256" key="3">
    <source>
        <dbReference type="ARBA" id="ARBA00022722"/>
    </source>
</evidence>
<dbReference type="GO" id="GO:0006310">
    <property type="term" value="P:DNA recombination"/>
    <property type="evidence" value="ECO:0007669"/>
    <property type="project" value="InterPro"/>
</dbReference>
<evidence type="ECO:0000256" key="5">
    <source>
        <dbReference type="ARBA" id="ARBA00022839"/>
    </source>
</evidence>
<keyword evidence="4" id="KW-0378">Hydrolase</keyword>
<dbReference type="AlphaFoldDB" id="A0A919CID6"/>
<dbReference type="RefSeq" id="WP_189474755.1">
    <property type="nucleotide sequence ID" value="NZ_BMYM01000001.1"/>
</dbReference>
<dbReference type="InterPro" id="IPR051673">
    <property type="entry name" value="SSDNA_exonuclease_RecJ"/>
</dbReference>
<organism evidence="9 10">
    <name type="scientific">Parahalioglobus pacificus</name>
    <dbReference type="NCBI Taxonomy" id="930806"/>
    <lineage>
        <taxon>Bacteria</taxon>
        <taxon>Pseudomonadati</taxon>
        <taxon>Pseudomonadota</taxon>
        <taxon>Gammaproteobacteria</taxon>
        <taxon>Cellvibrionales</taxon>
        <taxon>Halieaceae</taxon>
        <taxon>Parahalioglobus</taxon>
    </lineage>
</organism>
<dbReference type="InterPro" id="IPR004610">
    <property type="entry name" value="RecJ"/>
</dbReference>
<dbReference type="PANTHER" id="PTHR30255:SF2">
    <property type="entry name" value="SINGLE-STRANDED-DNA-SPECIFIC EXONUCLEASE RECJ"/>
    <property type="match status" value="1"/>
</dbReference>
<dbReference type="InterPro" id="IPR038763">
    <property type="entry name" value="DHH_sf"/>
</dbReference>
<evidence type="ECO:0000313" key="9">
    <source>
        <dbReference type="EMBL" id="GHD26883.1"/>
    </source>
</evidence>
<feature type="domain" description="RecJ OB" evidence="8">
    <location>
        <begin position="467"/>
        <end position="571"/>
    </location>
</feature>
<protein>
    <recommendedName>
        <fullName evidence="2">Single-stranded-DNA-specific exonuclease RecJ</fullName>
    </recommendedName>
</protein>
<evidence type="ECO:0000259" key="8">
    <source>
        <dbReference type="Pfam" id="PF17768"/>
    </source>
</evidence>
<dbReference type="InterPro" id="IPR041122">
    <property type="entry name" value="RecJ_OB"/>
</dbReference>
<dbReference type="InterPro" id="IPR003156">
    <property type="entry name" value="DHHA1_dom"/>
</dbReference>
<evidence type="ECO:0000259" key="7">
    <source>
        <dbReference type="Pfam" id="PF02272"/>
    </source>
</evidence>
<name>A0A919CID6_9GAMM</name>
<dbReference type="FunFam" id="3.90.1640.30:FF:000001">
    <property type="entry name" value="Single-stranded-DNA-specific exonuclease RecJ"/>
    <property type="match status" value="1"/>
</dbReference>
<gene>
    <name evidence="9" type="primary">recJ</name>
    <name evidence="9" type="ORF">GCM10007053_04410</name>
</gene>
<keyword evidence="10" id="KW-1185">Reference proteome</keyword>
<dbReference type="GO" id="GO:0006281">
    <property type="term" value="P:DNA repair"/>
    <property type="evidence" value="ECO:0007669"/>
    <property type="project" value="InterPro"/>
</dbReference>
<dbReference type="InterPro" id="IPR001667">
    <property type="entry name" value="DDH_dom"/>
</dbReference>
<dbReference type="EMBL" id="BMYM01000001">
    <property type="protein sequence ID" value="GHD26883.1"/>
    <property type="molecule type" value="Genomic_DNA"/>
</dbReference>
<evidence type="ECO:0000259" key="6">
    <source>
        <dbReference type="Pfam" id="PF01368"/>
    </source>
</evidence>
<sequence>MNARVQRRAAPEQVFDAPGLPPLLARVYAARGIASANELELTLAHLLPPSTLKSSEAAGRMLADALADEQHILVVGDYDADGATSTALALTVLRAMGAANVSYLVPNRFEYGYGLTPAIVELAKPLGPDIIVTVDNGISSLEGVAAARAAGIATLVTDHHLAGRQLPDADVIVNPNQPGCNFASKSLAGVGVMFYCLLALRAELRQRGWFSDARPEPNLADYLDLVALGTVADVVPLDRNNRILVDAGLKRIRAGRACHGIAALLEVANRQQGRAVASDLGFAAGPRLNAAGRLDDISVGIECLLAPDAHRARALAADLDGLNRDRRAIELGMQRDAQAQLDAMVFDDAEQPPVAYCLYDAGWHEGVVGILASRIKDRVHRPTIAFADGAGGELKGSARSIKGIHIRDVLDAVATRNPGLVSKFGGHAMAAGLSLPAESLDAFRKAFIAEVARHAEDVELDAVIESDGALSAAEFDLQLAEALRFAGPWGQHFPEPVFDGVFNVVDQRLVGSNHLKMVLSLPGESTVMDAIQFNVDTASWPQPELSQVRAAYRLDVNQYRGRNSLQLMIDHLEPV</sequence>
<reference evidence="9" key="2">
    <citation type="submission" date="2020-09" db="EMBL/GenBank/DDBJ databases">
        <authorList>
            <person name="Sun Q."/>
            <person name="Kim S."/>
        </authorList>
    </citation>
    <scope>NUCLEOTIDE SEQUENCE</scope>
    <source>
        <strain evidence="9">KCTC 23430</strain>
    </source>
</reference>
<evidence type="ECO:0000256" key="2">
    <source>
        <dbReference type="ARBA" id="ARBA00019841"/>
    </source>
</evidence>
<feature type="domain" description="DHHA1" evidence="7">
    <location>
        <begin position="354"/>
        <end position="451"/>
    </location>
</feature>
<dbReference type="SUPFAM" id="SSF64182">
    <property type="entry name" value="DHH phosphoesterases"/>
    <property type="match status" value="1"/>
</dbReference>
<dbReference type="Gene3D" id="3.10.310.30">
    <property type="match status" value="1"/>
</dbReference>
<dbReference type="Pfam" id="PF01368">
    <property type="entry name" value="DHH"/>
    <property type="match status" value="1"/>
</dbReference>
<evidence type="ECO:0000256" key="4">
    <source>
        <dbReference type="ARBA" id="ARBA00022801"/>
    </source>
</evidence>
<evidence type="ECO:0000313" key="10">
    <source>
        <dbReference type="Proteomes" id="UP000644693"/>
    </source>
</evidence>
<keyword evidence="5 9" id="KW-0269">Exonuclease</keyword>
<reference evidence="9" key="1">
    <citation type="journal article" date="2014" name="Int. J. Syst. Evol. Microbiol.">
        <title>Complete genome sequence of Corynebacterium casei LMG S-19264T (=DSM 44701T), isolated from a smear-ripened cheese.</title>
        <authorList>
            <consortium name="US DOE Joint Genome Institute (JGI-PGF)"/>
            <person name="Walter F."/>
            <person name="Albersmeier A."/>
            <person name="Kalinowski J."/>
            <person name="Ruckert C."/>
        </authorList>
    </citation>
    <scope>NUCLEOTIDE SEQUENCE</scope>
    <source>
        <strain evidence="9">KCTC 23430</strain>
    </source>
</reference>
<dbReference type="PANTHER" id="PTHR30255">
    <property type="entry name" value="SINGLE-STRANDED-DNA-SPECIFIC EXONUCLEASE RECJ"/>
    <property type="match status" value="1"/>
</dbReference>
<dbReference type="Gene3D" id="3.90.1640.30">
    <property type="match status" value="1"/>
</dbReference>
<dbReference type="Pfam" id="PF02272">
    <property type="entry name" value="DHHA1"/>
    <property type="match status" value="1"/>
</dbReference>
<evidence type="ECO:0000256" key="1">
    <source>
        <dbReference type="ARBA" id="ARBA00005915"/>
    </source>
</evidence>
<feature type="domain" description="DDH" evidence="6">
    <location>
        <begin position="71"/>
        <end position="230"/>
    </location>
</feature>
<dbReference type="Proteomes" id="UP000644693">
    <property type="component" value="Unassembled WGS sequence"/>
</dbReference>
<dbReference type="GO" id="GO:0008409">
    <property type="term" value="F:5'-3' exonuclease activity"/>
    <property type="evidence" value="ECO:0007669"/>
    <property type="project" value="InterPro"/>
</dbReference>
<dbReference type="GO" id="GO:0003676">
    <property type="term" value="F:nucleic acid binding"/>
    <property type="evidence" value="ECO:0007669"/>
    <property type="project" value="InterPro"/>
</dbReference>
<accession>A0A919CID6</accession>